<evidence type="ECO:0000313" key="3">
    <source>
        <dbReference type="Proteomes" id="UP000028006"/>
    </source>
</evidence>
<proteinExistence type="predicted"/>
<dbReference type="RefSeq" id="WP_034879488.1">
    <property type="nucleotide sequence ID" value="NZ_JOKG01000006.1"/>
</dbReference>
<keyword evidence="3" id="KW-1185">Reference proteome</keyword>
<name>A0A081MZW0_9GAMM</name>
<feature type="compositionally biased region" description="Low complexity" evidence="1">
    <location>
        <begin position="135"/>
        <end position="147"/>
    </location>
</feature>
<feature type="compositionally biased region" description="Low complexity" evidence="1">
    <location>
        <begin position="85"/>
        <end position="110"/>
    </location>
</feature>
<organism evidence="2 3">
    <name type="scientific">Endozoicomonas montiporae</name>
    <dbReference type="NCBI Taxonomy" id="1027273"/>
    <lineage>
        <taxon>Bacteria</taxon>
        <taxon>Pseudomonadati</taxon>
        <taxon>Pseudomonadota</taxon>
        <taxon>Gammaproteobacteria</taxon>
        <taxon>Oceanospirillales</taxon>
        <taxon>Endozoicomonadaceae</taxon>
        <taxon>Endozoicomonas</taxon>
    </lineage>
</organism>
<feature type="compositionally biased region" description="Acidic residues" evidence="1">
    <location>
        <begin position="150"/>
        <end position="163"/>
    </location>
</feature>
<protein>
    <recommendedName>
        <fullName evidence="4">Retention module-containing protein</fullName>
    </recommendedName>
</protein>
<feature type="compositionally biased region" description="Acidic residues" evidence="1">
    <location>
        <begin position="60"/>
        <end position="70"/>
    </location>
</feature>
<dbReference type="InterPro" id="IPR047777">
    <property type="entry name" value="LapA-like_RM"/>
</dbReference>
<evidence type="ECO:0000313" key="2">
    <source>
        <dbReference type="EMBL" id="KEQ11733.1"/>
    </source>
</evidence>
<dbReference type="NCBIfam" id="NF033682">
    <property type="entry name" value="retention_LapA"/>
    <property type="match status" value="1"/>
</dbReference>
<dbReference type="EMBL" id="JOKG01000006">
    <property type="protein sequence ID" value="KEQ11733.1"/>
    <property type="molecule type" value="Genomic_DNA"/>
</dbReference>
<comment type="caution">
    <text evidence="2">The sequence shown here is derived from an EMBL/GenBank/DDBJ whole genome shotgun (WGS) entry which is preliminary data.</text>
</comment>
<dbReference type="Proteomes" id="UP000028006">
    <property type="component" value="Unassembled WGS sequence"/>
</dbReference>
<sequence>MFSFKTASKKELEKGDKVYLNDQVFTESGGSVVIKTANNQVMELGSQQQLTLTNSMLSGQDDESEDDLSLDELQAAIAEGADPIEVAQAAAAGEEQGSSGEGSSEVVEVQRNSLDMPVIEREDDYEFRQQQTDVSSEAGATESSATANVAEEESDEEDGETEDSVTTSYKPVAQTSSMVTNEDVTVLKGQLYSLDNNSDETMTYTLVSAPEAGSISINADGSFEFNPASDFEYLAEGESKTVT</sequence>
<evidence type="ECO:0000256" key="1">
    <source>
        <dbReference type="SAM" id="MobiDB-lite"/>
    </source>
</evidence>
<dbReference type="Pfam" id="PF17963">
    <property type="entry name" value="Big_9"/>
    <property type="match status" value="1"/>
</dbReference>
<gene>
    <name evidence="2" type="ORF">GZ77_24840</name>
</gene>
<evidence type="ECO:0008006" key="4">
    <source>
        <dbReference type="Google" id="ProtNLM"/>
    </source>
</evidence>
<dbReference type="NCBIfam" id="TIGR01965">
    <property type="entry name" value="VCBS_repeat"/>
    <property type="match status" value="1"/>
</dbReference>
<dbReference type="InterPro" id="IPR010221">
    <property type="entry name" value="VCBS_dom"/>
</dbReference>
<reference evidence="2 3" key="1">
    <citation type="submission" date="2014-06" db="EMBL/GenBank/DDBJ databases">
        <title>Whole Genome Sequences of Three Symbiotic Endozoicomonas Bacteria.</title>
        <authorList>
            <person name="Neave M.J."/>
            <person name="Apprill A."/>
            <person name="Voolstra C.R."/>
        </authorList>
    </citation>
    <scope>NUCLEOTIDE SEQUENCE [LARGE SCALE GENOMIC DNA]</scope>
    <source>
        <strain evidence="2 3">LMG 24815</strain>
    </source>
</reference>
<dbReference type="AlphaFoldDB" id="A0A081MZW0"/>
<accession>A0A081MZW0</accession>
<feature type="region of interest" description="Disordered" evidence="1">
    <location>
        <begin position="52"/>
        <end position="181"/>
    </location>
</feature>